<evidence type="ECO:0000259" key="3">
    <source>
        <dbReference type="PROSITE" id="PS51471"/>
    </source>
</evidence>
<dbReference type="Gene3D" id="2.60.120.330">
    <property type="entry name" value="B-lactam Antibiotic, Isopenicillin N Synthase, Chain"/>
    <property type="match status" value="1"/>
</dbReference>
<protein>
    <recommendedName>
        <fullName evidence="3">Fe2OG dioxygenase domain-containing protein</fullName>
    </recommendedName>
</protein>
<dbReference type="PROSITE" id="PS51471">
    <property type="entry name" value="FE2OG_OXY"/>
    <property type="match status" value="1"/>
</dbReference>
<evidence type="ECO:0000256" key="1">
    <source>
        <dbReference type="ARBA" id="ARBA00008056"/>
    </source>
</evidence>
<evidence type="ECO:0000313" key="4">
    <source>
        <dbReference type="EMBL" id="KAF9889004.1"/>
    </source>
</evidence>
<proteinExistence type="inferred from homology"/>
<accession>A0AAD4GSZ2</accession>
<dbReference type="InterPro" id="IPR044861">
    <property type="entry name" value="IPNS-like_FE2OG_OXY"/>
</dbReference>
<keyword evidence="5" id="KW-1185">Reference proteome</keyword>
<dbReference type="SUPFAM" id="SSF51197">
    <property type="entry name" value="Clavaminate synthase-like"/>
    <property type="match status" value="1"/>
</dbReference>
<gene>
    <name evidence="4" type="ORF">FE257_007981</name>
</gene>
<dbReference type="Pfam" id="PF03171">
    <property type="entry name" value="2OG-FeII_Oxy"/>
    <property type="match status" value="1"/>
</dbReference>
<sequence length="245" mass="27225">MEMYFGQNLAVKMGDDRQSDTHGYESVATSTGAVNSLPDYYESLKVRPGELQREATGVAPEIQARPDFHRQDCESLTTLAMFRYPRQESATTGVGHNKHTDIGTLTFLLCEQWGLQVLCRDPDGWRFVAPKPGHAVINVGDTLCFLSSNRVRSAVHRVIPKRGLQHEDRYSIAYFLRAANETQFIDSTGRQISAEQWHKEKFNVFRETHEEQGKLPILTGGDGAAGGSGGLVLAPFLDVDIVEAD</sequence>
<feature type="domain" description="Fe2OG dioxygenase" evidence="3">
    <location>
        <begin position="74"/>
        <end position="178"/>
    </location>
</feature>
<dbReference type="GO" id="GO:0016491">
    <property type="term" value="F:oxidoreductase activity"/>
    <property type="evidence" value="ECO:0007669"/>
    <property type="project" value="UniProtKB-KW"/>
</dbReference>
<reference evidence="4" key="2">
    <citation type="submission" date="2020-02" db="EMBL/GenBank/DDBJ databases">
        <authorList>
            <person name="Gilchrist C.L.M."/>
            <person name="Chooi Y.-H."/>
        </authorList>
    </citation>
    <scope>NUCLEOTIDE SEQUENCE</scope>
    <source>
        <strain evidence="4">MST-FP2251</strain>
    </source>
</reference>
<name>A0AAD4GSZ2_ASPNN</name>
<dbReference type="InterPro" id="IPR050231">
    <property type="entry name" value="Iron_ascorbate_oxido_reductase"/>
</dbReference>
<dbReference type="PANTHER" id="PTHR47990">
    <property type="entry name" value="2-OXOGLUTARATE (2OG) AND FE(II)-DEPENDENT OXYGENASE SUPERFAMILY PROTEIN-RELATED"/>
    <property type="match status" value="1"/>
</dbReference>
<organism evidence="4 5">
    <name type="scientific">Aspergillus nanangensis</name>
    <dbReference type="NCBI Taxonomy" id="2582783"/>
    <lineage>
        <taxon>Eukaryota</taxon>
        <taxon>Fungi</taxon>
        <taxon>Dikarya</taxon>
        <taxon>Ascomycota</taxon>
        <taxon>Pezizomycotina</taxon>
        <taxon>Eurotiomycetes</taxon>
        <taxon>Eurotiomycetidae</taxon>
        <taxon>Eurotiales</taxon>
        <taxon>Aspergillaceae</taxon>
        <taxon>Aspergillus</taxon>
        <taxon>Aspergillus subgen. Circumdati</taxon>
    </lineage>
</organism>
<evidence type="ECO:0000256" key="2">
    <source>
        <dbReference type="RuleBase" id="RU003682"/>
    </source>
</evidence>
<keyword evidence="2" id="KW-0560">Oxidoreductase</keyword>
<keyword evidence="2" id="KW-0479">Metal-binding</keyword>
<dbReference type="Proteomes" id="UP001194746">
    <property type="component" value="Unassembled WGS sequence"/>
</dbReference>
<dbReference type="AlphaFoldDB" id="A0AAD4GSZ2"/>
<keyword evidence="2" id="KW-0408">Iron</keyword>
<reference evidence="4" key="1">
    <citation type="journal article" date="2019" name="Beilstein J. Org. Chem.">
        <title>Nanangenines: drimane sesquiterpenoids as the dominant metabolite cohort of a novel Australian fungus, Aspergillus nanangensis.</title>
        <authorList>
            <person name="Lacey H.J."/>
            <person name="Gilchrist C.L.M."/>
            <person name="Crombie A."/>
            <person name="Kalaitzis J.A."/>
            <person name="Vuong D."/>
            <person name="Rutledge P.J."/>
            <person name="Turner P."/>
            <person name="Pitt J.I."/>
            <person name="Lacey E."/>
            <person name="Chooi Y.H."/>
            <person name="Piggott A.M."/>
        </authorList>
    </citation>
    <scope>NUCLEOTIDE SEQUENCE</scope>
    <source>
        <strain evidence="4">MST-FP2251</strain>
    </source>
</reference>
<dbReference type="InterPro" id="IPR027443">
    <property type="entry name" value="IPNS-like_sf"/>
</dbReference>
<dbReference type="GO" id="GO:0046872">
    <property type="term" value="F:metal ion binding"/>
    <property type="evidence" value="ECO:0007669"/>
    <property type="project" value="UniProtKB-KW"/>
</dbReference>
<dbReference type="InterPro" id="IPR005123">
    <property type="entry name" value="Oxoglu/Fe-dep_dioxygenase_dom"/>
</dbReference>
<comment type="similarity">
    <text evidence="1 2">Belongs to the iron/ascorbate-dependent oxidoreductase family.</text>
</comment>
<comment type="caution">
    <text evidence="4">The sequence shown here is derived from an EMBL/GenBank/DDBJ whole genome shotgun (WGS) entry which is preliminary data.</text>
</comment>
<dbReference type="EMBL" id="VCAU01000040">
    <property type="protein sequence ID" value="KAF9889004.1"/>
    <property type="molecule type" value="Genomic_DNA"/>
</dbReference>
<evidence type="ECO:0000313" key="5">
    <source>
        <dbReference type="Proteomes" id="UP001194746"/>
    </source>
</evidence>